<evidence type="ECO:0000313" key="1">
    <source>
        <dbReference type="EnsemblPlants" id="ORUFI04G05910.1"/>
    </source>
</evidence>
<dbReference type="Proteomes" id="UP000008022">
    <property type="component" value="Unassembled WGS sequence"/>
</dbReference>
<dbReference type="AlphaFoldDB" id="A0A0E0P6A9"/>
<reference evidence="1" key="2">
    <citation type="submission" date="2015-06" db="UniProtKB">
        <authorList>
            <consortium name="EnsemblPlants"/>
        </authorList>
    </citation>
    <scope>IDENTIFICATION</scope>
</reference>
<proteinExistence type="predicted"/>
<accession>A0A0E0P6A9</accession>
<organism evidence="1 2">
    <name type="scientific">Oryza rufipogon</name>
    <name type="common">Brownbeard rice</name>
    <name type="synonym">Asian wild rice</name>
    <dbReference type="NCBI Taxonomy" id="4529"/>
    <lineage>
        <taxon>Eukaryota</taxon>
        <taxon>Viridiplantae</taxon>
        <taxon>Streptophyta</taxon>
        <taxon>Embryophyta</taxon>
        <taxon>Tracheophyta</taxon>
        <taxon>Spermatophyta</taxon>
        <taxon>Magnoliopsida</taxon>
        <taxon>Liliopsida</taxon>
        <taxon>Poales</taxon>
        <taxon>Poaceae</taxon>
        <taxon>BOP clade</taxon>
        <taxon>Oryzoideae</taxon>
        <taxon>Oryzeae</taxon>
        <taxon>Oryzinae</taxon>
        <taxon>Oryza</taxon>
    </lineage>
</organism>
<sequence>MLLKQRATRRAWGAVEWLWTHGRASWTKVCEDALETKTVTQSRQSLRKITLKSRCSRTVKDETSCRVCQTRGQLGTNARNGVANTVRARLETAMNHTPMSEETIDEEEPEWLTMTSADDEVVDVQTAIKTTKAAKLRSEDNTAVAPCRCSGEKSTGDVAMLRRVPLSIAKT</sequence>
<dbReference type="Gramene" id="ORUFI04G05910.1">
    <property type="protein sequence ID" value="ORUFI04G05910.1"/>
    <property type="gene ID" value="ORUFI04G05910"/>
</dbReference>
<protein>
    <submittedName>
        <fullName evidence="1">Uncharacterized protein</fullName>
    </submittedName>
</protein>
<dbReference type="HOGENOM" id="CLU_114716_0_0_1"/>
<name>A0A0E0P6A9_ORYRU</name>
<evidence type="ECO:0000313" key="2">
    <source>
        <dbReference type="Proteomes" id="UP000008022"/>
    </source>
</evidence>
<reference evidence="2" key="1">
    <citation type="submission" date="2013-06" db="EMBL/GenBank/DDBJ databases">
        <authorList>
            <person name="Zhao Q."/>
        </authorList>
    </citation>
    <scope>NUCLEOTIDE SEQUENCE</scope>
    <source>
        <strain evidence="2">cv. W1943</strain>
    </source>
</reference>
<keyword evidence="2" id="KW-1185">Reference proteome</keyword>
<dbReference type="EnsemblPlants" id="ORUFI04G05910.1">
    <property type="protein sequence ID" value="ORUFI04G05910.1"/>
    <property type="gene ID" value="ORUFI04G05910"/>
</dbReference>